<dbReference type="RefSeq" id="WP_062607325.1">
    <property type="nucleotide sequence ID" value="NZ_FCOX02000021.1"/>
</dbReference>
<dbReference type="SUPFAM" id="SSF51556">
    <property type="entry name" value="Metallo-dependent hydrolases"/>
    <property type="match status" value="1"/>
</dbReference>
<gene>
    <name evidence="2" type="ORF">AWB78_04054</name>
</gene>
<dbReference type="PANTHER" id="PTHR35563">
    <property type="entry name" value="BARREL METAL-DEPENDENT HYDROLASE, PUTATIVE (AFU_ORTHOLOGUE AFUA_1G16240)-RELATED"/>
    <property type="match status" value="1"/>
</dbReference>
<dbReference type="PANTHER" id="PTHR35563:SF2">
    <property type="entry name" value="BARREL METAL-DEPENDENT HYDROLASE, PUTATIVE (AFU_ORTHOLOGUE AFUA_1G16240)-RELATED"/>
    <property type="match status" value="1"/>
</dbReference>
<accession>A0A158CKD9</accession>
<dbReference type="Proteomes" id="UP000071859">
    <property type="component" value="Unassembled WGS sequence"/>
</dbReference>
<dbReference type="EMBL" id="FCOX02000021">
    <property type="protein sequence ID" value="SAK82834.1"/>
    <property type="molecule type" value="Genomic_DNA"/>
</dbReference>
<dbReference type="InterPro" id="IPR032466">
    <property type="entry name" value="Metal_Hydrolase"/>
</dbReference>
<dbReference type="Pfam" id="PF04909">
    <property type="entry name" value="Amidohydro_2"/>
    <property type="match status" value="1"/>
</dbReference>
<dbReference type="AlphaFoldDB" id="A0A158CKD9"/>
<dbReference type="Gene3D" id="3.20.20.140">
    <property type="entry name" value="Metal-dependent hydrolases"/>
    <property type="match status" value="1"/>
</dbReference>
<dbReference type="InterPro" id="IPR052358">
    <property type="entry name" value="Aro_Compnd_Degr_Hydrolases"/>
</dbReference>
<protein>
    <submittedName>
        <fullName evidence="2">Membrane protein</fullName>
    </submittedName>
</protein>
<sequence>MSVDTHAHVFHRRLSFVEPRRFTPDYDAPLDAYLAQLDANGIARGVLVAVSVLGNDNTYLLDCLRAQPERLRGVVAIDPLTDLHRFDAFEAAGVVGVRVNLTGNLPVPDFANGAWNEAVAECAKRGWHIEINDRAARLHESLTPLVDAGVNVVVDHFGMPDRQQGTDDAGFRRLLGFGASGRVWVKLSGAYRTSFDIAKQAAPLLRDAFGPQRLLWASDWPFTQYEATQHYATQRAALDEWIPDAKDRKTILHDTPQSLFKF</sequence>
<feature type="domain" description="Amidohydrolase-related" evidence="1">
    <location>
        <begin position="3"/>
        <end position="262"/>
    </location>
</feature>
<name>A0A158CKD9_9BURK</name>
<evidence type="ECO:0000313" key="2">
    <source>
        <dbReference type="EMBL" id="SAK82834.1"/>
    </source>
</evidence>
<proteinExistence type="predicted"/>
<reference evidence="2" key="1">
    <citation type="submission" date="2016-01" db="EMBL/GenBank/DDBJ databases">
        <authorList>
            <person name="Peeters C."/>
        </authorList>
    </citation>
    <scope>NUCLEOTIDE SEQUENCE</scope>
    <source>
        <strain evidence="2">LMG 29321</strain>
    </source>
</reference>
<evidence type="ECO:0000313" key="3">
    <source>
        <dbReference type="Proteomes" id="UP000071859"/>
    </source>
</evidence>
<evidence type="ECO:0000259" key="1">
    <source>
        <dbReference type="Pfam" id="PF04909"/>
    </source>
</evidence>
<dbReference type="OrthoDB" id="9787654at2"/>
<keyword evidence="3" id="KW-1185">Reference proteome</keyword>
<dbReference type="InterPro" id="IPR006680">
    <property type="entry name" value="Amidohydro-rel"/>
</dbReference>
<comment type="caution">
    <text evidence="2">The sequence shown here is derived from an EMBL/GenBank/DDBJ whole genome shotgun (WGS) entry which is preliminary data.</text>
</comment>
<dbReference type="GO" id="GO:0016787">
    <property type="term" value="F:hydrolase activity"/>
    <property type="evidence" value="ECO:0007669"/>
    <property type="project" value="InterPro"/>
</dbReference>
<organism evidence="2 3">
    <name type="scientific">Caballeronia calidae</name>
    <dbReference type="NCBI Taxonomy" id="1777139"/>
    <lineage>
        <taxon>Bacteria</taxon>
        <taxon>Pseudomonadati</taxon>
        <taxon>Pseudomonadota</taxon>
        <taxon>Betaproteobacteria</taxon>
        <taxon>Burkholderiales</taxon>
        <taxon>Burkholderiaceae</taxon>
        <taxon>Caballeronia</taxon>
    </lineage>
</organism>